<dbReference type="InterPro" id="IPR013096">
    <property type="entry name" value="Cupin_2"/>
</dbReference>
<name>A0A916ZTA6_9HYPH</name>
<dbReference type="SUPFAM" id="SSF51182">
    <property type="entry name" value="RmlC-like cupins"/>
    <property type="match status" value="1"/>
</dbReference>
<organism evidence="2 3">
    <name type="scientific">Aureimonas endophytica</name>
    <dbReference type="NCBI Taxonomy" id="2027858"/>
    <lineage>
        <taxon>Bacteria</taxon>
        <taxon>Pseudomonadati</taxon>
        <taxon>Pseudomonadota</taxon>
        <taxon>Alphaproteobacteria</taxon>
        <taxon>Hyphomicrobiales</taxon>
        <taxon>Aurantimonadaceae</taxon>
        <taxon>Aureimonas</taxon>
    </lineage>
</organism>
<dbReference type="Pfam" id="PF07883">
    <property type="entry name" value="Cupin_2"/>
    <property type="match status" value="1"/>
</dbReference>
<feature type="domain" description="Cupin type-2" evidence="1">
    <location>
        <begin position="29"/>
        <end position="98"/>
    </location>
</feature>
<sequence length="139" mass="15245">MEADDRDLVRIGDLELRFRIGEPSATVFEFRVPPRARVPAPHHHAEADEIVYGLDGILTVTLDGVVRELAPGEAVFIPRGRVHHHENRHPGPARALVVITPGTITRAYFEELAAVIDGPGRPDPEKVHAVMARHGLVPA</sequence>
<keyword evidence="3" id="KW-1185">Reference proteome</keyword>
<reference evidence="2" key="2">
    <citation type="submission" date="2020-09" db="EMBL/GenBank/DDBJ databases">
        <authorList>
            <person name="Sun Q."/>
            <person name="Zhou Y."/>
        </authorList>
    </citation>
    <scope>NUCLEOTIDE SEQUENCE</scope>
    <source>
        <strain evidence="2">CGMCC 1.15367</strain>
    </source>
</reference>
<dbReference type="PANTHER" id="PTHR36440">
    <property type="entry name" value="PUTATIVE (AFU_ORTHOLOGUE AFUA_8G07350)-RELATED"/>
    <property type="match status" value="1"/>
</dbReference>
<dbReference type="EMBL" id="BMIQ01000005">
    <property type="protein sequence ID" value="GGE12107.1"/>
    <property type="molecule type" value="Genomic_DNA"/>
</dbReference>
<dbReference type="AlphaFoldDB" id="A0A916ZTA6"/>
<evidence type="ECO:0000313" key="3">
    <source>
        <dbReference type="Proteomes" id="UP000644699"/>
    </source>
</evidence>
<accession>A0A916ZTA6</accession>
<gene>
    <name evidence="2" type="ORF">GCM10011390_34090</name>
</gene>
<evidence type="ECO:0000313" key="2">
    <source>
        <dbReference type="EMBL" id="GGE12107.1"/>
    </source>
</evidence>
<evidence type="ECO:0000259" key="1">
    <source>
        <dbReference type="Pfam" id="PF07883"/>
    </source>
</evidence>
<dbReference type="Proteomes" id="UP000644699">
    <property type="component" value="Unassembled WGS sequence"/>
</dbReference>
<dbReference type="RefSeq" id="WP_188910599.1">
    <property type="nucleotide sequence ID" value="NZ_BMIQ01000005.1"/>
</dbReference>
<dbReference type="Gene3D" id="2.60.120.10">
    <property type="entry name" value="Jelly Rolls"/>
    <property type="match status" value="1"/>
</dbReference>
<proteinExistence type="predicted"/>
<reference evidence="2" key="1">
    <citation type="journal article" date="2014" name="Int. J. Syst. Evol. Microbiol.">
        <title>Complete genome sequence of Corynebacterium casei LMG S-19264T (=DSM 44701T), isolated from a smear-ripened cheese.</title>
        <authorList>
            <consortium name="US DOE Joint Genome Institute (JGI-PGF)"/>
            <person name="Walter F."/>
            <person name="Albersmeier A."/>
            <person name="Kalinowski J."/>
            <person name="Ruckert C."/>
        </authorList>
    </citation>
    <scope>NUCLEOTIDE SEQUENCE</scope>
    <source>
        <strain evidence="2">CGMCC 1.15367</strain>
    </source>
</reference>
<dbReference type="InterPro" id="IPR014710">
    <property type="entry name" value="RmlC-like_jellyroll"/>
</dbReference>
<dbReference type="InterPro" id="IPR053146">
    <property type="entry name" value="QDO-like"/>
</dbReference>
<dbReference type="InterPro" id="IPR011051">
    <property type="entry name" value="RmlC_Cupin_sf"/>
</dbReference>
<protein>
    <recommendedName>
        <fullName evidence="1">Cupin type-2 domain-containing protein</fullName>
    </recommendedName>
</protein>
<dbReference type="PANTHER" id="PTHR36440:SF1">
    <property type="entry name" value="PUTATIVE (AFU_ORTHOLOGUE AFUA_8G07350)-RELATED"/>
    <property type="match status" value="1"/>
</dbReference>
<comment type="caution">
    <text evidence="2">The sequence shown here is derived from an EMBL/GenBank/DDBJ whole genome shotgun (WGS) entry which is preliminary data.</text>
</comment>